<dbReference type="AlphaFoldDB" id="A0A5B7H6T4"/>
<gene>
    <name evidence="1" type="ORF">E2C01_062016</name>
</gene>
<evidence type="ECO:0000313" key="2">
    <source>
        <dbReference type="Proteomes" id="UP000324222"/>
    </source>
</evidence>
<dbReference type="EMBL" id="VSRR010026826">
    <property type="protein sequence ID" value="MPC67830.1"/>
    <property type="molecule type" value="Genomic_DNA"/>
</dbReference>
<accession>A0A5B7H6T4</accession>
<keyword evidence="2" id="KW-1185">Reference proteome</keyword>
<evidence type="ECO:0000313" key="1">
    <source>
        <dbReference type="EMBL" id="MPC67830.1"/>
    </source>
</evidence>
<comment type="caution">
    <text evidence="1">The sequence shown here is derived from an EMBL/GenBank/DDBJ whole genome shotgun (WGS) entry which is preliminary data.</text>
</comment>
<reference evidence="1 2" key="1">
    <citation type="submission" date="2019-05" db="EMBL/GenBank/DDBJ databases">
        <title>Another draft genome of Portunus trituberculatus and its Hox gene families provides insights of decapod evolution.</title>
        <authorList>
            <person name="Jeong J.-H."/>
            <person name="Song I."/>
            <person name="Kim S."/>
            <person name="Choi T."/>
            <person name="Kim D."/>
            <person name="Ryu S."/>
            <person name="Kim W."/>
        </authorList>
    </citation>
    <scope>NUCLEOTIDE SEQUENCE [LARGE SCALE GENOMIC DNA]</scope>
    <source>
        <tissue evidence="1">Muscle</tissue>
    </source>
</reference>
<sequence length="91" mass="9963">MIICNFPPPCQRAYLASPRWGVSPVRSPTSWPATHLLRLLCEYAEAPRFRLCGVPQTGGDGNGGGEQEQGWRGTGREVTALLCLPYPCLYA</sequence>
<proteinExistence type="predicted"/>
<organism evidence="1 2">
    <name type="scientific">Portunus trituberculatus</name>
    <name type="common">Swimming crab</name>
    <name type="synonym">Neptunus trituberculatus</name>
    <dbReference type="NCBI Taxonomy" id="210409"/>
    <lineage>
        <taxon>Eukaryota</taxon>
        <taxon>Metazoa</taxon>
        <taxon>Ecdysozoa</taxon>
        <taxon>Arthropoda</taxon>
        <taxon>Crustacea</taxon>
        <taxon>Multicrustacea</taxon>
        <taxon>Malacostraca</taxon>
        <taxon>Eumalacostraca</taxon>
        <taxon>Eucarida</taxon>
        <taxon>Decapoda</taxon>
        <taxon>Pleocyemata</taxon>
        <taxon>Brachyura</taxon>
        <taxon>Eubrachyura</taxon>
        <taxon>Portunoidea</taxon>
        <taxon>Portunidae</taxon>
        <taxon>Portuninae</taxon>
        <taxon>Portunus</taxon>
    </lineage>
</organism>
<name>A0A5B7H6T4_PORTR</name>
<protein>
    <submittedName>
        <fullName evidence="1">Uncharacterized protein</fullName>
    </submittedName>
</protein>
<dbReference type="Proteomes" id="UP000324222">
    <property type="component" value="Unassembled WGS sequence"/>
</dbReference>